<name>A0A133VM80_9EURY</name>
<protein>
    <submittedName>
        <fullName evidence="1">Uncharacterized protein</fullName>
    </submittedName>
</protein>
<proteinExistence type="predicted"/>
<organism evidence="1 2">
    <name type="scientific">candidate division MSBL1 archaeon SCGC-AAA382A20</name>
    <dbReference type="NCBI Taxonomy" id="1698280"/>
    <lineage>
        <taxon>Archaea</taxon>
        <taxon>Methanobacteriati</taxon>
        <taxon>Methanobacteriota</taxon>
        <taxon>candidate division MSBL1</taxon>
    </lineage>
</organism>
<evidence type="ECO:0000313" key="2">
    <source>
        <dbReference type="Proteomes" id="UP000070263"/>
    </source>
</evidence>
<dbReference type="EMBL" id="LHYE01000006">
    <property type="protein sequence ID" value="KXB07566.1"/>
    <property type="molecule type" value="Genomic_DNA"/>
</dbReference>
<sequence length="82" mass="9504">MLSDDLEEKVDFDAVKKEISEGELDIRYIRIIYEGLTEEEIKKLQKQDDRVEVKDKKVIAPYPSDSNPLYQDKATGILYLPA</sequence>
<keyword evidence="2" id="KW-1185">Reference proteome</keyword>
<dbReference type="Proteomes" id="UP000070263">
    <property type="component" value="Unassembled WGS sequence"/>
</dbReference>
<dbReference type="AlphaFoldDB" id="A0A133VM80"/>
<evidence type="ECO:0000313" key="1">
    <source>
        <dbReference type="EMBL" id="KXB07566.1"/>
    </source>
</evidence>
<comment type="caution">
    <text evidence="1">The sequence shown here is derived from an EMBL/GenBank/DDBJ whole genome shotgun (WGS) entry which is preliminary data.</text>
</comment>
<accession>A0A133VM80</accession>
<reference evidence="1 2" key="1">
    <citation type="journal article" date="2016" name="Sci. Rep.">
        <title>Metabolic traits of an uncultured archaeal lineage -MSBL1- from brine pools of the Red Sea.</title>
        <authorList>
            <person name="Mwirichia R."/>
            <person name="Alam I."/>
            <person name="Rashid M."/>
            <person name="Vinu M."/>
            <person name="Ba-Alawi W."/>
            <person name="Anthony Kamau A."/>
            <person name="Kamanda Ngugi D."/>
            <person name="Goker M."/>
            <person name="Klenk H.P."/>
            <person name="Bajic V."/>
            <person name="Stingl U."/>
        </authorList>
    </citation>
    <scope>NUCLEOTIDE SEQUENCE [LARGE SCALE GENOMIC DNA]</scope>
    <source>
        <strain evidence="1">SCGC-AAA382A20</strain>
    </source>
</reference>
<gene>
    <name evidence="1" type="ORF">AKJ51_01080</name>
</gene>